<evidence type="ECO:0000313" key="2">
    <source>
        <dbReference type="EMBL" id="MBG6091715.1"/>
    </source>
</evidence>
<dbReference type="InterPro" id="IPR029058">
    <property type="entry name" value="AB_hydrolase_fold"/>
</dbReference>
<comment type="caution">
    <text evidence="2">The sequence shown here is derived from an EMBL/GenBank/DDBJ whole genome shotgun (WGS) entry which is preliminary data.</text>
</comment>
<proteinExistence type="predicted"/>
<sequence length="329" mass="35640">MNAGPERRPFRRRMLAWALRGAAGLLCLIVAGTIAQYTLAFGDDERHPPAGRLVDVGGRKLHLHCEGRGGPAVVFESGWGDSNTTWSDVRKRVADGGQRACSYDRAGYAWSESRSGPRTARAEADDLVALLAAAGERGPYVLVGHSWGGHVLRLLRHHRADLVAGMLLLDVADERDAKAGSAARIQAIASRALATAGLFRTGSWMVDDREPRATRDHAAVVYGPATWRAAAAEMSAYGRTAALLKALPDSPGAWGDLPLSVVSVRTQASMIDHHRRLARLSTNSSHTVAPTDDHYLHLAVPDLVVEHVRRVSDARHRTPLGPRQRLQDP</sequence>
<organism evidence="2 3">
    <name type="scientific">Actinomadura viridis</name>
    <dbReference type="NCBI Taxonomy" id="58110"/>
    <lineage>
        <taxon>Bacteria</taxon>
        <taxon>Bacillati</taxon>
        <taxon>Actinomycetota</taxon>
        <taxon>Actinomycetes</taxon>
        <taxon>Streptosporangiales</taxon>
        <taxon>Thermomonosporaceae</taxon>
        <taxon>Actinomadura</taxon>
    </lineage>
</organism>
<reference evidence="2" key="1">
    <citation type="submission" date="2020-11" db="EMBL/GenBank/DDBJ databases">
        <title>Sequencing the genomes of 1000 actinobacteria strains.</title>
        <authorList>
            <person name="Klenk H.-P."/>
        </authorList>
    </citation>
    <scope>NUCLEOTIDE SEQUENCE</scope>
    <source>
        <strain evidence="2">DSM 43175</strain>
    </source>
</reference>
<evidence type="ECO:0000259" key="1">
    <source>
        <dbReference type="Pfam" id="PF12697"/>
    </source>
</evidence>
<dbReference type="InterPro" id="IPR050266">
    <property type="entry name" value="AB_hydrolase_sf"/>
</dbReference>
<dbReference type="Pfam" id="PF12697">
    <property type="entry name" value="Abhydrolase_6"/>
    <property type="match status" value="1"/>
</dbReference>
<dbReference type="PANTHER" id="PTHR43798:SF33">
    <property type="entry name" value="HYDROLASE, PUTATIVE (AFU_ORTHOLOGUE AFUA_2G14860)-RELATED"/>
    <property type="match status" value="1"/>
</dbReference>
<dbReference type="InterPro" id="IPR000073">
    <property type="entry name" value="AB_hydrolase_1"/>
</dbReference>
<dbReference type="Proteomes" id="UP000614047">
    <property type="component" value="Unassembled WGS sequence"/>
</dbReference>
<evidence type="ECO:0000313" key="3">
    <source>
        <dbReference type="Proteomes" id="UP000614047"/>
    </source>
</evidence>
<dbReference type="Gene3D" id="3.40.50.1820">
    <property type="entry name" value="alpha/beta hydrolase"/>
    <property type="match status" value="1"/>
</dbReference>
<dbReference type="GO" id="GO:0003824">
    <property type="term" value="F:catalytic activity"/>
    <property type="evidence" value="ECO:0007669"/>
    <property type="project" value="UniProtKB-ARBA"/>
</dbReference>
<gene>
    <name evidence="2" type="ORF">IW256_005828</name>
</gene>
<feature type="domain" description="AB hydrolase-1" evidence="1">
    <location>
        <begin position="73"/>
        <end position="306"/>
    </location>
</feature>
<dbReference type="GO" id="GO:0016020">
    <property type="term" value="C:membrane"/>
    <property type="evidence" value="ECO:0007669"/>
    <property type="project" value="TreeGrafter"/>
</dbReference>
<protein>
    <submittedName>
        <fullName evidence="2">Pimeloyl-ACP methyl ester carboxylesterase</fullName>
    </submittedName>
</protein>
<dbReference type="EMBL" id="JADOUA010000001">
    <property type="protein sequence ID" value="MBG6091715.1"/>
    <property type="molecule type" value="Genomic_DNA"/>
</dbReference>
<dbReference type="SUPFAM" id="SSF53474">
    <property type="entry name" value="alpha/beta-Hydrolases"/>
    <property type="match status" value="1"/>
</dbReference>
<keyword evidence="3" id="KW-1185">Reference proteome</keyword>
<dbReference type="PANTHER" id="PTHR43798">
    <property type="entry name" value="MONOACYLGLYCEROL LIPASE"/>
    <property type="match status" value="1"/>
</dbReference>
<name>A0A931GM60_9ACTN</name>
<accession>A0A931GM60</accession>
<dbReference type="RefSeq" id="WP_197013994.1">
    <property type="nucleotide sequence ID" value="NZ_BAABES010000002.1"/>
</dbReference>
<dbReference type="AlphaFoldDB" id="A0A931GM60"/>